<comment type="caution">
    <text evidence="1">The sequence shown here is derived from an EMBL/GenBank/DDBJ whole genome shotgun (WGS) entry which is preliminary data.</text>
</comment>
<protein>
    <recommendedName>
        <fullName evidence="3">Condensation domain-containing protein</fullName>
    </recommendedName>
</protein>
<dbReference type="SUPFAM" id="SSF52777">
    <property type="entry name" value="CoA-dependent acyltransferases"/>
    <property type="match status" value="2"/>
</dbReference>
<keyword evidence="2" id="KW-1185">Reference proteome</keyword>
<proteinExistence type="predicted"/>
<evidence type="ECO:0000313" key="2">
    <source>
        <dbReference type="Proteomes" id="UP000573499"/>
    </source>
</evidence>
<dbReference type="Proteomes" id="UP000573499">
    <property type="component" value="Unassembled WGS sequence"/>
</dbReference>
<accession>A0A7W2F968</accession>
<organism evidence="1 2">
    <name type="scientific">Rugamonas apoptosis</name>
    <dbReference type="NCBI Taxonomy" id="2758570"/>
    <lineage>
        <taxon>Bacteria</taxon>
        <taxon>Pseudomonadati</taxon>
        <taxon>Pseudomonadota</taxon>
        <taxon>Betaproteobacteria</taxon>
        <taxon>Burkholderiales</taxon>
        <taxon>Oxalobacteraceae</taxon>
        <taxon>Telluria group</taxon>
        <taxon>Rugamonas</taxon>
    </lineage>
</organism>
<dbReference type="AlphaFoldDB" id="A0A7W2F968"/>
<evidence type="ECO:0008006" key="3">
    <source>
        <dbReference type="Google" id="ProtNLM"/>
    </source>
</evidence>
<reference evidence="1 2" key="1">
    <citation type="submission" date="2020-07" db="EMBL/GenBank/DDBJ databases">
        <title>Novel species isolated from subtropical streams in China.</title>
        <authorList>
            <person name="Lu H."/>
        </authorList>
    </citation>
    <scope>NUCLEOTIDE SEQUENCE [LARGE SCALE GENOMIC DNA]</scope>
    <source>
        <strain evidence="1 2">LX47W</strain>
    </source>
</reference>
<gene>
    <name evidence="1" type="ORF">H3H39_10185</name>
</gene>
<dbReference type="InterPro" id="IPR023213">
    <property type="entry name" value="CAT-like_dom_sf"/>
</dbReference>
<dbReference type="Gene3D" id="3.30.559.10">
    <property type="entry name" value="Chloramphenicol acetyltransferase-like domain"/>
    <property type="match status" value="1"/>
</dbReference>
<evidence type="ECO:0000313" key="1">
    <source>
        <dbReference type="EMBL" id="MBA5687413.1"/>
    </source>
</evidence>
<name>A0A7W2F968_9BURK</name>
<sequence length="434" mass="47203">MSRANIFFTSGYRLYGDVDVAALQESYAVIVGAVEKFQHGLRFQAQNDYAWCEAEGEGLTLGLRECDDVDTAFGELCRESLSFHGEQRHCPMSLTLLRNRHDARDVILAQTCEHTYVDARGAESVLNLIVDHYNATLRGDGAAASAALAAARNMSTLSGHDMAGLLAGAGHDRDANLAHLQAYPVADAGQFAIQPGQVPDLLEQYQRQRFAPLVRYHDIASLLQACRAQYPEVTQNSVVCAALAKGVHDINVAQRGVASGHTVSFKMLSDLLAPSMRAQYCGNYIAFVPVSVDGSLPMAELAKAIHDRIRHFKESQLDLTIFKLTEEAVDAALVGQEAVTDPLAFVVTNWNNYRFLGDEEYLHGCRSVRHQSGVNIAPKDALGAGLVNRPVMVINMSAKLELCLSFFPSLRAQEENLAVADAIGAVFAQHDATA</sequence>
<dbReference type="EMBL" id="JACEZU010000004">
    <property type="protein sequence ID" value="MBA5687413.1"/>
    <property type="molecule type" value="Genomic_DNA"/>
</dbReference>
<dbReference type="RefSeq" id="WP_182153257.1">
    <property type="nucleotide sequence ID" value="NZ_JACEZU010000004.1"/>
</dbReference>